<evidence type="ECO:0000256" key="11">
    <source>
        <dbReference type="RuleBase" id="RU003658"/>
    </source>
</evidence>
<keyword evidence="8 9" id="KW-0413">Isomerase</keyword>
<evidence type="ECO:0000313" key="12">
    <source>
        <dbReference type="EMBL" id="HFB55330.1"/>
    </source>
</evidence>
<dbReference type="InterPro" id="IPR013785">
    <property type="entry name" value="Aldolase_TIM"/>
</dbReference>
<dbReference type="InterPro" id="IPR044524">
    <property type="entry name" value="Isoase_HisA-like"/>
</dbReference>
<dbReference type="InterPro" id="IPR006062">
    <property type="entry name" value="His_biosynth"/>
</dbReference>
<dbReference type="GO" id="GO:0000162">
    <property type="term" value="P:L-tryptophan biosynthetic process"/>
    <property type="evidence" value="ECO:0007669"/>
    <property type="project" value="TreeGrafter"/>
</dbReference>
<dbReference type="InterPro" id="IPR006063">
    <property type="entry name" value="HisA_bact_arch"/>
</dbReference>
<gene>
    <name evidence="9 12" type="primary">hisA</name>
    <name evidence="12" type="ORF">ENJ46_05345</name>
</gene>
<dbReference type="InterPro" id="IPR011060">
    <property type="entry name" value="RibuloseP-bd_barrel"/>
</dbReference>
<dbReference type="Pfam" id="PF00977">
    <property type="entry name" value="His_biosynth"/>
    <property type="match status" value="1"/>
</dbReference>
<dbReference type="UniPathway" id="UPA00031">
    <property type="reaction ID" value="UER00009"/>
</dbReference>
<dbReference type="PANTHER" id="PTHR43090">
    <property type="entry name" value="1-(5-PHOSPHORIBOSYL)-5-[(5-PHOSPHORIBOSYLAMINO)METHYLIDENEAMINO] IMIDAZOLE-4-CARBOXAMIDE ISOMERASE"/>
    <property type="match status" value="1"/>
</dbReference>
<dbReference type="EC" id="5.3.1.16" evidence="9 11"/>
<dbReference type="FunFam" id="3.20.20.70:FF:000009">
    <property type="entry name" value="1-(5-phosphoribosyl)-5-[(5-phosphoribosylamino)methylideneamino] imidazole-4-carboxamide isomerase"/>
    <property type="match status" value="1"/>
</dbReference>
<evidence type="ECO:0000256" key="3">
    <source>
        <dbReference type="ARBA" id="ARBA00005133"/>
    </source>
</evidence>
<evidence type="ECO:0000256" key="9">
    <source>
        <dbReference type="HAMAP-Rule" id="MF_01014"/>
    </source>
</evidence>
<dbReference type="PANTHER" id="PTHR43090:SF2">
    <property type="entry name" value="1-(5-PHOSPHORIBOSYL)-5-[(5-PHOSPHORIBOSYLAMINO)METHYLIDENEAMINO] IMIDAZOLE-4-CARBOXAMIDE ISOMERASE"/>
    <property type="match status" value="1"/>
</dbReference>
<comment type="pathway">
    <text evidence="3 9 11">Amino-acid biosynthesis; L-histidine biosynthesis; L-histidine from 5-phospho-alpha-D-ribose 1-diphosphate: step 4/9.</text>
</comment>
<keyword evidence="7 9" id="KW-0368">Histidine biosynthesis</keyword>
<evidence type="ECO:0000256" key="10">
    <source>
        <dbReference type="RuleBase" id="RU003657"/>
    </source>
</evidence>
<dbReference type="GO" id="GO:0005737">
    <property type="term" value="C:cytoplasm"/>
    <property type="evidence" value="ECO:0007669"/>
    <property type="project" value="UniProtKB-SubCell"/>
</dbReference>
<evidence type="ECO:0000256" key="6">
    <source>
        <dbReference type="ARBA" id="ARBA00022605"/>
    </source>
</evidence>
<feature type="active site" description="Proton acceptor" evidence="9">
    <location>
        <position position="7"/>
    </location>
</feature>
<evidence type="ECO:0000256" key="1">
    <source>
        <dbReference type="ARBA" id="ARBA00000901"/>
    </source>
</evidence>
<proteinExistence type="inferred from homology"/>
<comment type="similarity">
    <text evidence="4 9 10">Belongs to the HisA/HisF family.</text>
</comment>
<keyword evidence="6 9" id="KW-0028">Amino-acid biosynthesis</keyword>
<feature type="active site" description="Proton donor" evidence="9">
    <location>
        <position position="129"/>
    </location>
</feature>
<dbReference type="CDD" id="cd04732">
    <property type="entry name" value="HisA"/>
    <property type="match status" value="1"/>
</dbReference>
<dbReference type="GO" id="GO:0000105">
    <property type="term" value="P:L-histidine biosynthetic process"/>
    <property type="evidence" value="ECO:0007669"/>
    <property type="project" value="UniProtKB-UniRule"/>
</dbReference>
<dbReference type="NCBIfam" id="TIGR00007">
    <property type="entry name" value="1-(5-phosphoribosyl)-5-[(5-phosphoribosylamino)methylideneamino]imidazole-4-carboxamide isomerase"/>
    <property type="match status" value="1"/>
</dbReference>
<dbReference type="InterPro" id="IPR023016">
    <property type="entry name" value="HisA/PriA"/>
</dbReference>
<comment type="caution">
    <text evidence="12">The sequence shown here is derived from an EMBL/GenBank/DDBJ whole genome shotgun (WGS) entry which is preliminary data.</text>
</comment>
<reference evidence="12" key="1">
    <citation type="journal article" date="2020" name="mSystems">
        <title>Genome- and Community-Level Interaction Insights into Carbon Utilization and Element Cycling Functions of Hydrothermarchaeota in Hydrothermal Sediment.</title>
        <authorList>
            <person name="Zhou Z."/>
            <person name="Liu Y."/>
            <person name="Xu W."/>
            <person name="Pan J."/>
            <person name="Luo Z.H."/>
            <person name="Li M."/>
        </authorList>
    </citation>
    <scope>NUCLEOTIDE SEQUENCE [LARGE SCALE GENOMIC DNA]</scope>
    <source>
        <strain evidence="12">HyVt-489</strain>
    </source>
</reference>
<comment type="subcellular location">
    <subcellularLocation>
        <location evidence="2 9 11">Cytoplasm</location>
    </subcellularLocation>
</comment>
<dbReference type="Proteomes" id="UP000886042">
    <property type="component" value="Unassembled WGS sequence"/>
</dbReference>
<evidence type="ECO:0000256" key="4">
    <source>
        <dbReference type="ARBA" id="ARBA00009667"/>
    </source>
</evidence>
<evidence type="ECO:0000256" key="5">
    <source>
        <dbReference type="ARBA" id="ARBA00022490"/>
    </source>
</evidence>
<evidence type="ECO:0000256" key="2">
    <source>
        <dbReference type="ARBA" id="ARBA00004496"/>
    </source>
</evidence>
<evidence type="ECO:0000256" key="8">
    <source>
        <dbReference type="ARBA" id="ARBA00023235"/>
    </source>
</evidence>
<dbReference type="HAMAP" id="MF_01014">
    <property type="entry name" value="HisA"/>
    <property type="match status" value="1"/>
</dbReference>
<accession>A0A7C3FZS8</accession>
<dbReference type="GO" id="GO:0003949">
    <property type="term" value="F:1-(5-phosphoribosyl)-5-[(5-phosphoribosylamino)methylideneamino]imidazole-4-carboxamide isomerase activity"/>
    <property type="evidence" value="ECO:0007669"/>
    <property type="project" value="UniProtKB-UniRule"/>
</dbReference>
<name>A0A7C3FZS8_9PROT</name>
<organism evidence="12">
    <name type="scientific">Hellea balneolensis</name>
    <dbReference type="NCBI Taxonomy" id="287478"/>
    <lineage>
        <taxon>Bacteria</taxon>
        <taxon>Pseudomonadati</taxon>
        <taxon>Pseudomonadota</taxon>
        <taxon>Alphaproteobacteria</taxon>
        <taxon>Maricaulales</taxon>
        <taxon>Robiginitomaculaceae</taxon>
        <taxon>Hellea</taxon>
    </lineage>
</organism>
<keyword evidence="5 9" id="KW-0963">Cytoplasm</keyword>
<sequence>MIIPAIDLMDGGCVRLLKGDFQQRTNYDANPVEMAQGFAADGAEWLHVVDLDGAKNEKAEQSALIIEIAQQSGMKVQTGGGLRELSQIQRLLNAGIERVVIGSLAISAPQTVRYWLSELGPEKIVLALDVVINLDGVPVPAVRGWTETSDTDLWQVLDGYLPAGLKHILVTDIAKDGALNGSNTGLYRDIIAKYPQLDVITSGGVGSLDDVKALKALEPAGIIVGKALYENKFTVAQAIKC</sequence>
<dbReference type="Gene3D" id="3.20.20.70">
    <property type="entry name" value="Aldolase class I"/>
    <property type="match status" value="1"/>
</dbReference>
<comment type="catalytic activity">
    <reaction evidence="1 9 11">
        <text>1-(5-phospho-beta-D-ribosyl)-5-[(5-phospho-beta-D-ribosylamino)methylideneamino]imidazole-4-carboxamide = 5-[(5-phospho-1-deoxy-D-ribulos-1-ylimino)methylamino]-1-(5-phospho-beta-D-ribosyl)imidazole-4-carboxamide</text>
        <dbReference type="Rhea" id="RHEA:15469"/>
        <dbReference type="ChEBI" id="CHEBI:58435"/>
        <dbReference type="ChEBI" id="CHEBI:58525"/>
        <dbReference type="EC" id="5.3.1.16"/>
    </reaction>
</comment>
<protein>
    <recommendedName>
        <fullName evidence="9 11">1-(5-phosphoribosyl)-5-[(5-phosphoribosylamino)methylideneamino] imidazole-4-carboxamide isomerase</fullName>
        <ecNumber evidence="9 11">5.3.1.16</ecNumber>
    </recommendedName>
    <alternativeName>
        <fullName evidence="9">Phosphoribosylformimino-5-aminoimidazole carboxamide ribotide isomerase</fullName>
    </alternativeName>
</protein>
<dbReference type="EMBL" id="DRMN01000348">
    <property type="protein sequence ID" value="HFB55330.1"/>
    <property type="molecule type" value="Genomic_DNA"/>
</dbReference>
<evidence type="ECO:0000256" key="7">
    <source>
        <dbReference type="ARBA" id="ARBA00023102"/>
    </source>
</evidence>
<dbReference type="AlphaFoldDB" id="A0A7C3FZS8"/>
<dbReference type="SUPFAM" id="SSF51366">
    <property type="entry name" value="Ribulose-phoshate binding barrel"/>
    <property type="match status" value="1"/>
</dbReference>